<sequence>MTICIGSERFATQKIARARASEVLRNHCPREPITGRDADFVAGLFWCHPRAREKAGLGVTHFVVSCSVHGPTLNLMAVRLDGTLEDFSIKQAVAAAAALTKEN</sequence>
<organism evidence="1 2">
    <name type="scientific">Brachybacterium halotolerans</name>
    <dbReference type="NCBI Taxonomy" id="2795215"/>
    <lineage>
        <taxon>Bacteria</taxon>
        <taxon>Bacillati</taxon>
        <taxon>Actinomycetota</taxon>
        <taxon>Actinomycetes</taxon>
        <taxon>Micrococcales</taxon>
        <taxon>Dermabacteraceae</taxon>
        <taxon>Brachybacterium</taxon>
    </lineage>
</organism>
<name>A0ABS1BBM2_9MICO</name>
<protein>
    <submittedName>
        <fullName evidence="1">DUF3223 domain-containing protein</fullName>
    </submittedName>
</protein>
<evidence type="ECO:0000313" key="2">
    <source>
        <dbReference type="Proteomes" id="UP000612352"/>
    </source>
</evidence>
<dbReference type="Gene3D" id="3.10.450.40">
    <property type="match status" value="1"/>
</dbReference>
<dbReference type="EMBL" id="JAEDAJ010000006">
    <property type="protein sequence ID" value="MBK0332049.1"/>
    <property type="molecule type" value="Genomic_DNA"/>
</dbReference>
<keyword evidence="2" id="KW-1185">Reference proteome</keyword>
<gene>
    <name evidence="1" type="ORF">I8D64_11630</name>
</gene>
<dbReference type="RefSeq" id="WP_200502918.1">
    <property type="nucleotide sequence ID" value="NZ_JAEDAJ010000006.1"/>
</dbReference>
<dbReference type="Pfam" id="PF11523">
    <property type="entry name" value="DUF3223"/>
    <property type="match status" value="1"/>
</dbReference>
<dbReference type="Proteomes" id="UP000612352">
    <property type="component" value="Unassembled WGS sequence"/>
</dbReference>
<evidence type="ECO:0000313" key="1">
    <source>
        <dbReference type="EMBL" id="MBK0332049.1"/>
    </source>
</evidence>
<comment type="caution">
    <text evidence="1">The sequence shown here is derived from an EMBL/GenBank/DDBJ whole genome shotgun (WGS) entry which is preliminary data.</text>
</comment>
<proteinExistence type="predicted"/>
<reference evidence="1 2" key="1">
    <citation type="submission" date="2020-12" db="EMBL/GenBank/DDBJ databases">
        <title>Brachybacterium sp. MASK1Z-5, whole genome shotgun sequence.</title>
        <authorList>
            <person name="Tuo L."/>
        </authorList>
    </citation>
    <scope>NUCLEOTIDE SEQUENCE [LARGE SCALE GENOMIC DNA]</scope>
    <source>
        <strain evidence="1 2">MASK1Z-5</strain>
    </source>
</reference>
<accession>A0ABS1BBM2</accession>